<dbReference type="Gene3D" id="3.30.420.10">
    <property type="entry name" value="Ribonuclease H-like superfamily/Ribonuclease H"/>
    <property type="match status" value="1"/>
</dbReference>
<dbReference type="GO" id="GO:0003676">
    <property type="term" value="F:nucleic acid binding"/>
    <property type="evidence" value="ECO:0007669"/>
    <property type="project" value="InterPro"/>
</dbReference>
<organism evidence="1 2">
    <name type="scientific">Euphydryas editha</name>
    <name type="common">Edith's checkerspot</name>
    <dbReference type="NCBI Taxonomy" id="104508"/>
    <lineage>
        <taxon>Eukaryota</taxon>
        <taxon>Metazoa</taxon>
        <taxon>Ecdysozoa</taxon>
        <taxon>Arthropoda</taxon>
        <taxon>Hexapoda</taxon>
        <taxon>Insecta</taxon>
        <taxon>Pterygota</taxon>
        <taxon>Neoptera</taxon>
        <taxon>Endopterygota</taxon>
        <taxon>Lepidoptera</taxon>
        <taxon>Glossata</taxon>
        <taxon>Ditrysia</taxon>
        <taxon>Papilionoidea</taxon>
        <taxon>Nymphalidae</taxon>
        <taxon>Nymphalinae</taxon>
        <taxon>Euphydryas</taxon>
    </lineage>
</organism>
<dbReference type="AlphaFoldDB" id="A0AAU9UZA5"/>
<keyword evidence="2" id="KW-1185">Reference proteome</keyword>
<dbReference type="InterPro" id="IPR036397">
    <property type="entry name" value="RNaseH_sf"/>
</dbReference>
<sequence length="84" mass="10096">MFAHQHLEWSMEEWRKVLYTDECKLKFSSDDRRMQVWRKSRERFSDPCIHERDKYGGPNVMVWLGISLQGKTELIFLNEGTVTS</sequence>
<evidence type="ECO:0008006" key="3">
    <source>
        <dbReference type="Google" id="ProtNLM"/>
    </source>
</evidence>
<protein>
    <recommendedName>
        <fullName evidence="3">Transposase</fullName>
    </recommendedName>
</protein>
<name>A0AAU9UZA5_EUPED</name>
<evidence type="ECO:0000313" key="2">
    <source>
        <dbReference type="Proteomes" id="UP001153954"/>
    </source>
</evidence>
<dbReference type="EMBL" id="CAKOGL010000027">
    <property type="protein sequence ID" value="CAH2104468.1"/>
    <property type="molecule type" value="Genomic_DNA"/>
</dbReference>
<comment type="caution">
    <text evidence="1">The sequence shown here is derived from an EMBL/GenBank/DDBJ whole genome shotgun (WGS) entry which is preliminary data.</text>
</comment>
<gene>
    <name evidence="1" type="ORF">EEDITHA_LOCUS18839</name>
</gene>
<reference evidence="1" key="1">
    <citation type="submission" date="2022-03" db="EMBL/GenBank/DDBJ databases">
        <authorList>
            <person name="Tunstrom K."/>
        </authorList>
    </citation>
    <scope>NUCLEOTIDE SEQUENCE</scope>
</reference>
<evidence type="ECO:0000313" key="1">
    <source>
        <dbReference type="EMBL" id="CAH2104468.1"/>
    </source>
</evidence>
<accession>A0AAU9UZA5</accession>
<dbReference type="Proteomes" id="UP001153954">
    <property type="component" value="Unassembled WGS sequence"/>
</dbReference>
<proteinExistence type="predicted"/>